<protein>
    <submittedName>
        <fullName evidence="2">Uncharacterized protein</fullName>
    </submittedName>
</protein>
<accession>A0A0D9YPL5</accession>
<dbReference type="EnsemblPlants" id="OGLUM02G09660.1">
    <property type="protein sequence ID" value="OGLUM02G09660.1"/>
    <property type="gene ID" value="OGLUM02G09660"/>
</dbReference>
<reference evidence="2" key="2">
    <citation type="submission" date="2018-05" db="EMBL/GenBank/DDBJ databases">
        <title>OgluRS3 (Oryza glumaepatula Reference Sequence Version 3).</title>
        <authorList>
            <person name="Zhang J."/>
            <person name="Kudrna D."/>
            <person name="Lee S."/>
            <person name="Talag J."/>
            <person name="Welchert J."/>
            <person name="Wing R.A."/>
        </authorList>
    </citation>
    <scope>NUCLEOTIDE SEQUENCE [LARGE SCALE GENOMIC DNA]</scope>
</reference>
<dbReference type="HOGENOM" id="CLU_1589021_0_0_1"/>
<organism evidence="2">
    <name type="scientific">Oryza glumipatula</name>
    <dbReference type="NCBI Taxonomy" id="40148"/>
    <lineage>
        <taxon>Eukaryota</taxon>
        <taxon>Viridiplantae</taxon>
        <taxon>Streptophyta</taxon>
        <taxon>Embryophyta</taxon>
        <taxon>Tracheophyta</taxon>
        <taxon>Spermatophyta</taxon>
        <taxon>Magnoliopsida</taxon>
        <taxon>Liliopsida</taxon>
        <taxon>Poales</taxon>
        <taxon>Poaceae</taxon>
        <taxon>BOP clade</taxon>
        <taxon>Oryzoideae</taxon>
        <taxon>Oryzeae</taxon>
        <taxon>Oryzinae</taxon>
        <taxon>Oryza</taxon>
    </lineage>
</organism>
<feature type="compositionally biased region" description="Pro residues" evidence="1">
    <location>
        <begin position="41"/>
        <end position="58"/>
    </location>
</feature>
<keyword evidence="3" id="KW-1185">Reference proteome</keyword>
<proteinExistence type="predicted"/>
<dbReference type="AlphaFoldDB" id="A0A0D9YPL5"/>
<reference evidence="2" key="1">
    <citation type="submission" date="2015-04" db="UniProtKB">
        <authorList>
            <consortium name="EnsemblPlants"/>
        </authorList>
    </citation>
    <scope>IDENTIFICATION</scope>
</reference>
<evidence type="ECO:0000313" key="3">
    <source>
        <dbReference type="Proteomes" id="UP000026961"/>
    </source>
</evidence>
<sequence length="168" mass="18424">MYRLESRRLCENRIRREIVAVGSYALRRSPLFRVPGGGGAPAPPPRRAPLKPPRGTPAPLLLPPTPSHGFHRRGGRGALIDPPLPVDDEATASRVLTTSSPAVAVSAFFSSSFSGRIGRGISLSSRRCIRRMKYSLHRQHQVNGDQCQLPMLYIEVERIGAKKAIPKT</sequence>
<evidence type="ECO:0000256" key="1">
    <source>
        <dbReference type="SAM" id="MobiDB-lite"/>
    </source>
</evidence>
<dbReference type="Gramene" id="OGLUM02G09660.1">
    <property type="protein sequence ID" value="OGLUM02G09660.1"/>
    <property type="gene ID" value="OGLUM02G09660"/>
</dbReference>
<evidence type="ECO:0000313" key="2">
    <source>
        <dbReference type="EnsemblPlants" id="OGLUM02G09660.1"/>
    </source>
</evidence>
<name>A0A0D9YPL5_9ORYZ</name>
<feature type="region of interest" description="Disordered" evidence="1">
    <location>
        <begin position="33"/>
        <end position="58"/>
    </location>
</feature>
<dbReference type="Proteomes" id="UP000026961">
    <property type="component" value="Chromosome 2"/>
</dbReference>